<proteinExistence type="predicted"/>
<dbReference type="PANTHER" id="PTHR46796">
    <property type="entry name" value="HTH-TYPE TRANSCRIPTIONAL ACTIVATOR RHAS-RELATED"/>
    <property type="match status" value="1"/>
</dbReference>
<dbReference type="GO" id="GO:0043565">
    <property type="term" value="F:sequence-specific DNA binding"/>
    <property type="evidence" value="ECO:0007669"/>
    <property type="project" value="InterPro"/>
</dbReference>
<dbReference type="InterPro" id="IPR050204">
    <property type="entry name" value="AraC_XylS_family_regulators"/>
</dbReference>
<dbReference type="InterPro" id="IPR003313">
    <property type="entry name" value="AraC-bd"/>
</dbReference>
<dbReference type="EMBL" id="BMHK01000011">
    <property type="protein sequence ID" value="GGC01432.1"/>
    <property type="molecule type" value="Genomic_DNA"/>
</dbReference>
<keyword evidence="2" id="KW-0238">DNA-binding</keyword>
<evidence type="ECO:0000313" key="6">
    <source>
        <dbReference type="Proteomes" id="UP000608154"/>
    </source>
</evidence>
<dbReference type="InterPro" id="IPR018060">
    <property type="entry name" value="HTH_AraC"/>
</dbReference>
<dbReference type="Gene3D" id="1.10.10.60">
    <property type="entry name" value="Homeodomain-like"/>
    <property type="match status" value="1"/>
</dbReference>
<evidence type="ECO:0000313" key="5">
    <source>
        <dbReference type="EMBL" id="GGC01432.1"/>
    </source>
</evidence>
<comment type="caution">
    <text evidence="5">The sequence shown here is derived from an EMBL/GenBank/DDBJ whole genome shotgun (WGS) entry which is preliminary data.</text>
</comment>
<dbReference type="Gene3D" id="2.60.120.10">
    <property type="entry name" value="Jelly Rolls"/>
    <property type="match status" value="1"/>
</dbReference>
<dbReference type="InterPro" id="IPR011051">
    <property type="entry name" value="RmlC_Cupin_sf"/>
</dbReference>
<dbReference type="Proteomes" id="UP000608154">
    <property type="component" value="Unassembled WGS sequence"/>
</dbReference>
<keyword evidence="6" id="KW-1185">Reference proteome</keyword>
<dbReference type="SMART" id="SM00342">
    <property type="entry name" value="HTH_ARAC"/>
    <property type="match status" value="1"/>
</dbReference>
<accession>A0A916TSA3</accession>
<protein>
    <submittedName>
        <fullName evidence="5">AraC family transcriptional regulator</fullName>
    </submittedName>
</protein>
<gene>
    <name evidence="5" type="ORF">GCM10011494_20000</name>
</gene>
<dbReference type="InterPro" id="IPR009057">
    <property type="entry name" value="Homeodomain-like_sf"/>
</dbReference>
<dbReference type="PROSITE" id="PS01124">
    <property type="entry name" value="HTH_ARAC_FAMILY_2"/>
    <property type="match status" value="1"/>
</dbReference>
<reference evidence="5" key="2">
    <citation type="submission" date="2020-09" db="EMBL/GenBank/DDBJ databases">
        <authorList>
            <person name="Sun Q."/>
            <person name="Zhou Y."/>
        </authorList>
    </citation>
    <scope>NUCLEOTIDE SEQUENCE</scope>
    <source>
        <strain evidence="5">CGMCC 1.15095</strain>
    </source>
</reference>
<evidence type="ECO:0000256" key="3">
    <source>
        <dbReference type="ARBA" id="ARBA00023163"/>
    </source>
</evidence>
<keyword evidence="1" id="KW-0805">Transcription regulation</keyword>
<evidence type="ECO:0000259" key="4">
    <source>
        <dbReference type="PROSITE" id="PS01124"/>
    </source>
</evidence>
<evidence type="ECO:0000256" key="2">
    <source>
        <dbReference type="ARBA" id="ARBA00023125"/>
    </source>
</evidence>
<dbReference type="RefSeq" id="WP_188771050.1">
    <property type="nucleotide sequence ID" value="NZ_BMHK01000011.1"/>
</dbReference>
<dbReference type="AlphaFoldDB" id="A0A916TSA3"/>
<keyword evidence="3" id="KW-0804">Transcription</keyword>
<evidence type="ECO:0000256" key="1">
    <source>
        <dbReference type="ARBA" id="ARBA00023015"/>
    </source>
</evidence>
<dbReference type="Pfam" id="PF12833">
    <property type="entry name" value="HTH_18"/>
    <property type="match status" value="1"/>
</dbReference>
<name>A0A916TSA3_9SPHN</name>
<dbReference type="InterPro" id="IPR014710">
    <property type="entry name" value="RmlC-like_jellyroll"/>
</dbReference>
<sequence>MAPARTIPAYSLFGQPAGLVEPRFCHVERIGDRWKLHAGLVERHSHPHLHQMTLWIAGSGEYYADEEVSTIRAGTCCWMPAGVVHGFAVEAGSESIVLSMSDDFAREQFAGLSQFTPFHTWLIQKFDAEQHGWIGSLFARMEREYGSTGPGQVQSIGSLARLVIVDMLRMAEDHAGGTEERGGESSLLVRFMSLVEMRLGARPGVEALADELGTTPYLLNRACKAGLGMRASDVVRARHLQEAKRLLLFTVLDVGEIGALVGYPDPAHFARTFRTATGQTPRQWRDDRMRAIDEASARDRGE</sequence>
<reference evidence="5" key="1">
    <citation type="journal article" date="2014" name="Int. J. Syst. Evol. Microbiol.">
        <title>Complete genome sequence of Corynebacterium casei LMG S-19264T (=DSM 44701T), isolated from a smear-ripened cheese.</title>
        <authorList>
            <consortium name="US DOE Joint Genome Institute (JGI-PGF)"/>
            <person name="Walter F."/>
            <person name="Albersmeier A."/>
            <person name="Kalinowski J."/>
            <person name="Ruckert C."/>
        </authorList>
    </citation>
    <scope>NUCLEOTIDE SEQUENCE</scope>
    <source>
        <strain evidence="5">CGMCC 1.15095</strain>
    </source>
</reference>
<dbReference type="PANTHER" id="PTHR46796:SF6">
    <property type="entry name" value="ARAC SUBFAMILY"/>
    <property type="match status" value="1"/>
</dbReference>
<organism evidence="5 6">
    <name type="scientific">Novosphingobium endophyticum</name>
    <dbReference type="NCBI Taxonomy" id="1955250"/>
    <lineage>
        <taxon>Bacteria</taxon>
        <taxon>Pseudomonadati</taxon>
        <taxon>Pseudomonadota</taxon>
        <taxon>Alphaproteobacteria</taxon>
        <taxon>Sphingomonadales</taxon>
        <taxon>Sphingomonadaceae</taxon>
        <taxon>Novosphingobium</taxon>
    </lineage>
</organism>
<dbReference type="GO" id="GO:0003700">
    <property type="term" value="F:DNA-binding transcription factor activity"/>
    <property type="evidence" value="ECO:0007669"/>
    <property type="project" value="InterPro"/>
</dbReference>
<dbReference type="SUPFAM" id="SSF51182">
    <property type="entry name" value="RmlC-like cupins"/>
    <property type="match status" value="1"/>
</dbReference>
<feature type="domain" description="HTH araC/xylS-type" evidence="4">
    <location>
        <begin position="189"/>
        <end position="287"/>
    </location>
</feature>
<dbReference type="Pfam" id="PF02311">
    <property type="entry name" value="AraC_binding"/>
    <property type="match status" value="1"/>
</dbReference>
<dbReference type="SUPFAM" id="SSF46689">
    <property type="entry name" value="Homeodomain-like"/>
    <property type="match status" value="1"/>
</dbReference>